<feature type="domain" description="Restriction endonuclease type II-like" evidence="1">
    <location>
        <begin position="244"/>
        <end position="304"/>
    </location>
</feature>
<dbReference type="Pfam" id="PF18741">
    <property type="entry name" value="MTES_1575"/>
    <property type="match status" value="1"/>
</dbReference>
<dbReference type="InterPro" id="IPR011335">
    <property type="entry name" value="Restrct_endonuc-II-like"/>
</dbReference>
<reference evidence="2 3" key="1">
    <citation type="journal article" date="2013" name="Genome Announc.">
        <title>Draft genome sequence of MKD8, a conjugal recipient Mycobacterium smegmatis strain.</title>
        <authorList>
            <person name="Gray T.A."/>
            <person name="Palumbo M.J."/>
            <person name="Derbyshire K.M."/>
        </authorList>
    </citation>
    <scope>NUCLEOTIDE SEQUENCE [LARGE SCALE GENOMIC DNA]</scope>
    <source>
        <strain evidence="2 3">MKD8</strain>
    </source>
</reference>
<sequence length="320" mass="35815">MDKPRWRRLWHSPDVGVGCDRPGMQTIDWPFRAVEALEAGALTFRELRRFHTAVYPGVWVPREAELSPVQRARAAWLWSGRAGVPAGLSASAMLGSKWIDQRDPAELIHTNRRPPRLLTVHSDTLSDGETQVIDGMVVTTPARTAFDLGRRLPFVDGVQRIDALMNATHVKVEEVLALAEGYRGARGVRRLRLILEYVDGGAESPYESSTRIMLVTNGFPEPETQIEVADASGTVFARLDMGWPEYRVAVEFDGAQHWTDSEQRSWDIDRQAMLEALGWTVIRVSAGLLHGRRQVVVDRVRAALLARGCRMGLGRAERAF</sequence>
<dbReference type="AlphaFoldDB" id="A0A2U9PWG9"/>
<proteinExistence type="predicted"/>
<evidence type="ECO:0000259" key="1">
    <source>
        <dbReference type="Pfam" id="PF18741"/>
    </source>
</evidence>
<protein>
    <recommendedName>
        <fullName evidence="1">Restriction endonuclease type II-like domain-containing protein</fullName>
    </recommendedName>
</protein>
<reference evidence="3" key="2">
    <citation type="submission" date="2018-03" db="EMBL/GenBank/DDBJ databases">
        <authorList>
            <person name="Derbyshire K."/>
            <person name="Gray T.A."/>
            <person name="Champion M."/>
        </authorList>
    </citation>
    <scope>NUCLEOTIDE SEQUENCE [LARGE SCALE GENOMIC DNA]</scope>
    <source>
        <strain evidence="3">MKD8</strain>
    </source>
</reference>
<name>A0A2U9PWG9_MYCSE</name>
<evidence type="ECO:0000313" key="3">
    <source>
        <dbReference type="Proteomes" id="UP000011200"/>
    </source>
</evidence>
<evidence type="ECO:0000313" key="2">
    <source>
        <dbReference type="EMBL" id="AWT56151.1"/>
    </source>
</evidence>
<accession>A0A2U9PWG9</accession>
<dbReference type="Gene3D" id="3.40.960.10">
    <property type="entry name" value="VSR Endonuclease"/>
    <property type="match status" value="1"/>
</dbReference>
<gene>
    <name evidence="2" type="ORF">D806_052010</name>
</gene>
<organism evidence="2 3">
    <name type="scientific">Mycolicibacterium smegmatis (strain MKD8)</name>
    <name type="common">Mycobacterium smegmatis</name>
    <dbReference type="NCBI Taxonomy" id="1214915"/>
    <lineage>
        <taxon>Bacteria</taxon>
        <taxon>Bacillati</taxon>
        <taxon>Actinomycetota</taxon>
        <taxon>Actinomycetes</taxon>
        <taxon>Mycobacteriales</taxon>
        <taxon>Mycobacteriaceae</taxon>
        <taxon>Mycolicibacterium</taxon>
    </lineage>
</organism>
<dbReference type="EMBL" id="CP027541">
    <property type="protein sequence ID" value="AWT56151.1"/>
    <property type="molecule type" value="Genomic_DNA"/>
</dbReference>
<dbReference type="InterPro" id="IPR049468">
    <property type="entry name" value="Restrct_endonuc-II-like_dom"/>
</dbReference>
<dbReference type="Proteomes" id="UP000011200">
    <property type="component" value="Chromosome"/>
</dbReference>
<dbReference type="SUPFAM" id="SSF52980">
    <property type="entry name" value="Restriction endonuclease-like"/>
    <property type="match status" value="1"/>
</dbReference>